<dbReference type="AlphaFoldDB" id="A0A6B1D9X6"/>
<evidence type="ECO:0000313" key="1">
    <source>
        <dbReference type="EMBL" id="MYC96182.1"/>
    </source>
</evidence>
<gene>
    <name evidence="1" type="ORF">F4X14_14560</name>
</gene>
<proteinExistence type="predicted"/>
<accession>A0A6B1D9X6</accession>
<comment type="caution">
    <text evidence="1">The sequence shown here is derived from an EMBL/GenBank/DDBJ whole genome shotgun (WGS) entry which is preliminary data.</text>
</comment>
<name>A0A6B1D9X6_9CHLR</name>
<sequence>MTGDFDILVHHHDGDAALARLKDAGYEVASELSIPGFMLNAPDGTEIDLLLIPFEWLDEALQPDQTDAAGYPVLGLPYLVLMKMETSRPQDLGDLSRMLGLANEDYLAQVRAAVIRYMPEAAEDLESLIYLGRLEMGGT</sequence>
<dbReference type="EMBL" id="VXMH01000075">
    <property type="protein sequence ID" value="MYC96182.1"/>
    <property type="molecule type" value="Genomic_DNA"/>
</dbReference>
<reference evidence="1" key="1">
    <citation type="submission" date="2019-09" db="EMBL/GenBank/DDBJ databases">
        <title>Characterisation of the sponge microbiome using genome-centric metagenomics.</title>
        <authorList>
            <person name="Engelberts J.P."/>
            <person name="Robbins S.J."/>
            <person name="De Goeij J.M."/>
            <person name="Aranda M."/>
            <person name="Bell S.C."/>
            <person name="Webster N.S."/>
        </authorList>
    </citation>
    <scope>NUCLEOTIDE SEQUENCE</scope>
    <source>
        <strain evidence="1">SB0661_bin_32</strain>
    </source>
</reference>
<protein>
    <submittedName>
        <fullName evidence="1">Uncharacterized protein</fullName>
    </submittedName>
</protein>
<organism evidence="1">
    <name type="scientific">Caldilineaceae bacterium SB0661_bin_32</name>
    <dbReference type="NCBI Taxonomy" id="2605255"/>
    <lineage>
        <taxon>Bacteria</taxon>
        <taxon>Bacillati</taxon>
        <taxon>Chloroflexota</taxon>
        <taxon>Caldilineae</taxon>
        <taxon>Caldilineales</taxon>
        <taxon>Caldilineaceae</taxon>
    </lineage>
</organism>